<gene>
    <name evidence="2" type="ORF">GCM10008967_19160</name>
</gene>
<dbReference type="RefSeq" id="WP_343798547.1">
    <property type="nucleotide sequence ID" value="NZ_BAAADJ010000020.1"/>
</dbReference>
<feature type="domain" description="Glycosyl transferase family 1" evidence="1">
    <location>
        <begin position="311"/>
        <end position="403"/>
    </location>
</feature>
<reference evidence="3" key="1">
    <citation type="journal article" date="2019" name="Int. J. Syst. Evol. Microbiol.">
        <title>The Global Catalogue of Microorganisms (GCM) 10K type strain sequencing project: providing services to taxonomists for standard genome sequencing and annotation.</title>
        <authorList>
            <consortium name="The Broad Institute Genomics Platform"/>
            <consortium name="The Broad Institute Genome Sequencing Center for Infectious Disease"/>
            <person name="Wu L."/>
            <person name="Ma J."/>
        </authorList>
    </citation>
    <scope>NUCLEOTIDE SEQUENCE [LARGE SCALE GENOMIC DNA]</scope>
    <source>
        <strain evidence="3">JCM 9731</strain>
    </source>
</reference>
<dbReference type="EMBL" id="BAAADJ010000020">
    <property type="protein sequence ID" value="GAA0328813.1"/>
    <property type="molecule type" value="Genomic_DNA"/>
</dbReference>
<evidence type="ECO:0000259" key="1">
    <source>
        <dbReference type="Pfam" id="PF00534"/>
    </source>
</evidence>
<dbReference type="PANTHER" id="PTHR45947:SF3">
    <property type="entry name" value="SULFOQUINOVOSYL TRANSFERASE SQD2"/>
    <property type="match status" value="1"/>
</dbReference>
<sequence>MTNIYKKEALKILNITNSEQENSFLSDSEMDIESPNFYIKQALSAIKQENLENGWLWIWRGLYEFEDNKTLHSLKDLLTSAIKPTNSLANKKLSILQGTIEIANQMNTIAKGTQKLGYRNNTLNYFPTYLNYSSNYMWPISKENKHQIGNKLTRFSSEIIPYYDLFHFHFGTSLTQTQSDIQLIKNEQKPILMHHWGSEVRILSEALKTNPFAKAKVLNERWIKNKLSMLGNQIEACVVADEELYQYVKNYYKKVYIVPLMVDLEVYKPKAHPNNKKFTIVHAPTSPEIKGTPYILKAMEELRESYDFDFQIIQGMSHEKAKQLYQSADLIIDQLHIGSYGLLAVESMAMGKPVICYISEFMRDQYSKDLPIITANPDTIVNVVKGLLEEPDQLQDIGVKGRKYVEQYHNMNTNSAKIAQIYDEQVNNK</sequence>
<organism evidence="2 3">
    <name type="scientific">Bacillus carboniphilus</name>
    <dbReference type="NCBI Taxonomy" id="86663"/>
    <lineage>
        <taxon>Bacteria</taxon>
        <taxon>Bacillati</taxon>
        <taxon>Bacillota</taxon>
        <taxon>Bacilli</taxon>
        <taxon>Bacillales</taxon>
        <taxon>Bacillaceae</taxon>
        <taxon>Bacillus</taxon>
    </lineage>
</organism>
<dbReference type="PANTHER" id="PTHR45947">
    <property type="entry name" value="SULFOQUINOVOSYL TRANSFERASE SQD2"/>
    <property type="match status" value="1"/>
</dbReference>
<name>A0ABP3G0C9_9BACI</name>
<dbReference type="Pfam" id="PF00534">
    <property type="entry name" value="Glycos_transf_1"/>
    <property type="match status" value="1"/>
</dbReference>
<comment type="caution">
    <text evidence="2">The sequence shown here is derived from an EMBL/GenBank/DDBJ whole genome shotgun (WGS) entry which is preliminary data.</text>
</comment>
<evidence type="ECO:0000313" key="3">
    <source>
        <dbReference type="Proteomes" id="UP001500782"/>
    </source>
</evidence>
<accession>A0ABP3G0C9</accession>
<evidence type="ECO:0000313" key="2">
    <source>
        <dbReference type="EMBL" id="GAA0328813.1"/>
    </source>
</evidence>
<protein>
    <recommendedName>
        <fullName evidence="1">Glycosyl transferase family 1 domain-containing protein</fullName>
    </recommendedName>
</protein>
<dbReference type="Gene3D" id="3.40.50.2000">
    <property type="entry name" value="Glycogen Phosphorylase B"/>
    <property type="match status" value="3"/>
</dbReference>
<dbReference type="Proteomes" id="UP001500782">
    <property type="component" value="Unassembled WGS sequence"/>
</dbReference>
<dbReference type="InterPro" id="IPR050194">
    <property type="entry name" value="Glycosyltransferase_grp1"/>
</dbReference>
<dbReference type="SUPFAM" id="SSF53756">
    <property type="entry name" value="UDP-Glycosyltransferase/glycogen phosphorylase"/>
    <property type="match status" value="1"/>
</dbReference>
<dbReference type="InterPro" id="IPR001296">
    <property type="entry name" value="Glyco_trans_1"/>
</dbReference>
<proteinExistence type="predicted"/>
<keyword evidence="3" id="KW-1185">Reference proteome</keyword>